<dbReference type="Pfam" id="PF00115">
    <property type="entry name" value="COX1"/>
    <property type="match status" value="1"/>
</dbReference>
<dbReference type="PRINTS" id="PR01165">
    <property type="entry name" value="CYCOXIDASEI"/>
</dbReference>
<dbReference type="GO" id="GO:0004129">
    <property type="term" value="F:cytochrome-c oxidase activity"/>
    <property type="evidence" value="ECO:0007669"/>
    <property type="project" value="InterPro"/>
</dbReference>
<keyword evidence="3" id="KW-0812">Transmembrane</keyword>
<dbReference type="EMBL" id="BBZA01000033">
    <property type="protein sequence ID" value="GAP62151.1"/>
    <property type="molecule type" value="Genomic_DNA"/>
</dbReference>
<evidence type="ECO:0000256" key="3">
    <source>
        <dbReference type="SAM" id="Phobius"/>
    </source>
</evidence>
<feature type="transmembrane region" description="Helical" evidence="3">
    <location>
        <begin position="352"/>
        <end position="374"/>
    </location>
</feature>
<keyword evidence="1" id="KW-0679">Respiratory chain</keyword>
<dbReference type="STRING" id="872965.SE16_08680"/>
<keyword evidence="5" id="KW-0560">Oxidoreductase</keyword>
<dbReference type="PROSITE" id="PS50855">
    <property type="entry name" value="COX1"/>
    <property type="match status" value="1"/>
</dbReference>
<accession>A0A0M8K751</accession>
<feature type="transmembrane region" description="Helical" evidence="3">
    <location>
        <begin position="111"/>
        <end position="130"/>
    </location>
</feature>
<feature type="domain" description="Cytochrome oxidase subunit I profile" evidence="4">
    <location>
        <begin position="38"/>
        <end position="540"/>
    </location>
</feature>
<dbReference type="PANTHER" id="PTHR10422:SF40">
    <property type="entry name" value="CYTOCHROME C OXIDASE SUBUNIT I"/>
    <property type="match status" value="1"/>
</dbReference>
<evidence type="ECO:0000313" key="5">
    <source>
        <dbReference type="EMBL" id="GAP62151.1"/>
    </source>
</evidence>
<comment type="caution">
    <text evidence="5">The sequence shown here is derived from an EMBL/GenBank/DDBJ whole genome shotgun (WGS) entry which is preliminary data.</text>
</comment>
<dbReference type="Gene3D" id="1.20.210.10">
    <property type="entry name" value="Cytochrome c oxidase-like, subunit I domain"/>
    <property type="match status" value="1"/>
</dbReference>
<evidence type="ECO:0000259" key="4">
    <source>
        <dbReference type="PROSITE" id="PS50855"/>
    </source>
</evidence>
<feature type="transmembrane region" description="Helical" evidence="3">
    <location>
        <begin position="544"/>
        <end position="566"/>
    </location>
</feature>
<dbReference type="PANTHER" id="PTHR10422">
    <property type="entry name" value="CYTOCHROME C OXIDASE SUBUNIT 1"/>
    <property type="match status" value="1"/>
</dbReference>
<dbReference type="InterPro" id="IPR023616">
    <property type="entry name" value="Cyt_c_oxase-like_su1_dom"/>
</dbReference>
<name>A0A0M8K751_9CHLR</name>
<dbReference type="GO" id="GO:0020037">
    <property type="term" value="F:heme binding"/>
    <property type="evidence" value="ECO:0007669"/>
    <property type="project" value="InterPro"/>
</dbReference>
<dbReference type="Proteomes" id="UP000037784">
    <property type="component" value="Unassembled WGS sequence"/>
</dbReference>
<sequence length="573" mass="62737">MTVAAIPQSGEQAEFRTCTATGLKVDLAAERLIIANAVAAVVFLLIGGIGALLISLTRWQAIHLLSPVWFYRLVTAHGFDMLVAWIVFFEVAGLYFGGAVMLNARLIQPRLAWLAYILMVAGAVLVNVIVLAGKADVMFTAYVPLKAHPLFYLGVILFAVGALIALGVFFATLIVAKAEKRYEGSVPLVVYGLITAAIIATYTLLSGALAFVPALFWSMGLIDYYDPAYFRNLFWSFGHPAQQINLAAMVAIWYGLAAITVGAVPLNEKLSRLAFILYILFINLGSAHHLLVDPGPSFAWKAVNTSYAMYLAVLGSLIHAFSIPAAIEVALRRQGHTRGLFEWLRKAPWREPGFAALVLSMFIFGWIGGVTGVTIGTEQLNMLVHNTLRVPGHFHATVVGGTTLAFMGFTYYVIPLIFRRELKLKKWATLQPYLYGLGMTLVAVGMIAAGIQGVSRRHWDITFAQAPFQTPIPGTVNLALAVFGIGALIAIVAGAMFIIIVLASVLTGQRIEPRKATLVIDSPPAFTHLSEKEEHDPKLQPRGAWVLVIAFLMFFATYYLSNWWLLGRLWIVR</sequence>
<dbReference type="Proteomes" id="UP000050502">
    <property type="component" value="Unassembled WGS sequence"/>
</dbReference>
<dbReference type="OrthoDB" id="9764568at2"/>
<dbReference type="InterPro" id="IPR000883">
    <property type="entry name" value="Cyt_C_Oxase_1"/>
</dbReference>
<dbReference type="PATRIC" id="fig|872965.6.peg.1770"/>
<keyword evidence="3" id="KW-1133">Transmembrane helix</keyword>
<protein>
    <submittedName>
        <fullName evidence="5 6">Cytochrome C oxidase subunit I</fullName>
        <ecNumber evidence="5">1.9.3.1</ecNumber>
    </submittedName>
</protein>
<reference evidence="5 7" key="1">
    <citation type="journal article" date="2015" name="Genome Announc.">
        <title>Draft Genome Sequence of a Heterotrophic Facultative Anaerobic Thermophilic Bacterium, Ardenticatena maritima Strain 110ST.</title>
        <authorList>
            <person name="Kawaichi S."/>
            <person name="Yoshida T."/>
            <person name="Sako Y."/>
            <person name="Nakamura R."/>
        </authorList>
    </citation>
    <scope>NUCLEOTIDE SEQUENCE [LARGE SCALE GENOMIC DNA]</scope>
    <source>
        <strain evidence="5 7">110S</strain>
    </source>
</reference>
<feature type="transmembrane region" description="Helical" evidence="3">
    <location>
        <begin position="434"/>
        <end position="455"/>
    </location>
</feature>
<organism evidence="5 7">
    <name type="scientific">Ardenticatena maritima</name>
    <dbReference type="NCBI Taxonomy" id="872965"/>
    <lineage>
        <taxon>Bacteria</taxon>
        <taxon>Bacillati</taxon>
        <taxon>Chloroflexota</taxon>
        <taxon>Ardenticatenia</taxon>
        <taxon>Ardenticatenales</taxon>
        <taxon>Ardenticatenaceae</taxon>
        <taxon>Ardenticatena</taxon>
    </lineage>
</organism>
<evidence type="ECO:0000313" key="7">
    <source>
        <dbReference type="Proteomes" id="UP000037784"/>
    </source>
</evidence>
<dbReference type="GO" id="GO:0016491">
    <property type="term" value="F:oxidoreductase activity"/>
    <property type="evidence" value="ECO:0007669"/>
    <property type="project" value="UniProtKB-KW"/>
</dbReference>
<feature type="transmembrane region" description="Helical" evidence="3">
    <location>
        <begin position="475"/>
        <end position="506"/>
    </location>
</feature>
<feature type="transmembrane region" description="Helical" evidence="3">
    <location>
        <begin position="307"/>
        <end position="331"/>
    </location>
</feature>
<dbReference type="InterPro" id="IPR036927">
    <property type="entry name" value="Cyt_c_oxase-like_su1_sf"/>
</dbReference>
<evidence type="ECO:0000313" key="8">
    <source>
        <dbReference type="Proteomes" id="UP000050502"/>
    </source>
</evidence>
<evidence type="ECO:0000256" key="2">
    <source>
        <dbReference type="ARBA" id="ARBA00022982"/>
    </source>
</evidence>
<evidence type="ECO:0000313" key="6">
    <source>
        <dbReference type="EMBL" id="KPL87674.1"/>
    </source>
</evidence>
<evidence type="ECO:0000256" key="1">
    <source>
        <dbReference type="ARBA" id="ARBA00022660"/>
    </source>
</evidence>
<dbReference type="EC" id="1.9.3.1" evidence="5"/>
<dbReference type="GO" id="GO:0009060">
    <property type="term" value="P:aerobic respiration"/>
    <property type="evidence" value="ECO:0007669"/>
    <property type="project" value="InterPro"/>
</dbReference>
<feature type="transmembrane region" description="Helical" evidence="3">
    <location>
        <begin position="394"/>
        <end position="414"/>
    </location>
</feature>
<dbReference type="GO" id="GO:0016020">
    <property type="term" value="C:membrane"/>
    <property type="evidence" value="ECO:0007669"/>
    <property type="project" value="InterPro"/>
</dbReference>
<keyword evidence="1" id="KW-0813">Transport</keyword>
<dbReference type="SUPFAM" id="SSF81442">
    <property type="entry name" value="Cytochrome c oxidase subunit I-like"/>
    <property type="match status" value="1"/>
</dbReference>
<dbReference type="EMBL" id="LGKN01000005">
    <property type="protein sequence ID" value="KPL87674.1"/>
    <property type="molecule type" value="Genomic_DNA"/>
</dbReference>
<feature type="transmembrane region" description="Helical" evidence="3">
    <location>
        <begin position="33"/>
        <end position="62"/>
    </location>
</feature>
<proteinExistence type="predicted"/>
<dbReference type="AlphaFoldDB" id="A0A0M8K751"/>
<reference evidence="6 8" key="2">
    <citation type="submission" date="2015-07" db="EMBL/GenBank/DDBJ databases">
        <title>Whole genome sequence of Ardenticatena maritima DSM 23922.</title>
        <authorList>
            <person name="Hemp J."/>
            <person name="Ward L.M."/>
            <person name="Pace L.A."/>
            <person name="Fischer W.W."/>
        </authorList>
    </citation>
    <scope>NUCLEOTIDE SEQUENCE [LARGE SCALE GENOMIC DNA]</scope>
    <source>
        <strain evidence="6 8">110S</strain>
    </source>
</reference>
<dbReference type="RefSeq" id="WP_054492071.1">
    <property type="nucleotide sequence ID" value="NZ_BBZA01000033.1"/>
</dbReference>
<feature type="transmembrane region" description="Helical" evidence="3">
    <location>
        <begin position="150"/>
        <end position="176"/>
    </location>
</feature>
<keyword evidence="3" id="KW-0472">Membrane</keyword>
<dbReference type="InParanoid" id="A0A0M8K751"/>
<gene>
    <name evidence="5" type="primary">coxA</name>
    <name evidence="5" type="ORF">ARMA_0574</name>
    <name evidence="6" type="ORF">SE16_08680</name>
</gene>
<feature type="transmembrane region" description="Helical" evidence="3">
    <location>
        <begin position="273"/>
        <end position="292"/>
    </location>
</feature>
<keyword evidence="2" id="KW-0249">Electron transport</keyword>
<reference evidence="7" key="3">
    <citation type="submission" date="2015-08" db="EMBL/GenBank/DDBJ databases">
        <title>Draft Genome Sequence of a Heterotrophic Facultative Anaerobic Bacterium Ardenticatena maritima Strain 110S.</title>
        <authorList>
            <person name="Kawaichi S."/>
            <person name="Yoshida T."/>
            <person name="Sako Y."/>
            <person name="Nakamura R."/>
        </authorList>
    </citation>
    <scope>NUCLEOTIDE SEQUENCE [LARGE SCALE GENOMIC DNA]</scope>
    <source>
        <strain evidence="7">110S</strain>
    </source>
</reference>
<feature type="transmembrane region" description="Helical" evidence="3">
    <location>
        <begin position="188"/>
        <end position="217"/>
    </location>
</feature>
<keyword evidence="7" id="KW-1185">Reference proteome</keyword>
<feature type="transmembrane region" description="Helical" evidence="3">
    <location>
        <begin position="244"/>
        <end position="266"/>
    </location>
</feature>
<feature type="transmembrane region" description="Helical" evidence="3">
    <location>
        <begin position="82"/>
        <end position="104"/>
    </location>
</feature>